<evidence type="ECO:0000256" key="1">
    <source>
        <dbReference type="SAM" id="Phobius"/>
    </source>
</evidence>
<keyword evidence="3" id="KW-1185">Reference proteome</keyword>
<dbReference type="STRING" id="1188229.GlitD10_2389"/>
<accession>A0A1J0AFP5</accession>
<name>A0A1J0AFP5_9CYAN</name>
<keyword evidence="1" id="KW-1133">Transmembrane helix</keyword>
<gene>
    <name evidence="2" type="ORF">GlitD10_2389</name>
</gene>
<reference evidence="2 3" key="1">
    <citation type="submission" date="2016-10" db="EMBL/GenBank/DDBJ databases">
        <title>Description of Gloeomargarita lithophora gen. nov., sp. nov., a thylakoid-bearing basal-branching cyanobacterium with intracellular carbonates, and proposal for Gloeomargaritales ord. nov.</title>
        <authorList>
            <person name="Moreira D."/>
            <person name="Tavera R."/>
            <person name="Benzerara K."/>
            <person name="Skouri-Panet F."/>
            <person name="Couradeau E."/>
            <person name="Gerard E."/>
            <person name="Loussert C."/>
            <person name="Novelo E."/>
            <person name="Zivanovic Y."/>
            <person name="Lopez-Garcia P."/>
        </authorList>
    </citation>
    <scope>NUCLEOTIDE SEQUENCE [LARGE SCALE GENOMIC DNA]</scope>
    <source>
        <strain evidence="2 3">D10</strain>
    </source>
</reference>
<sequence>MVRPAMLSYILRTRKFWLLGLLVLAGMALAVGSGEVLATGMGGMPVTAMLTLWPVWLTLVPAVAALSLAAKGMGWAPDLDMTLAGQVVVVYGLLGAGVVGWLWHRRRSRRPRQV</sequence>
<organism evidence="2 3">
    <name type="scientific">Gloeomargarita lithophora Alchichica-D10</name>
    <dbReference type="NCBI Taxonomy" id="1188229"/>
    <lineage>
        <taxon>Bacteria</taxon>
        <taxon>Bacillati</taxon>
        <taxon>Cyanobacteriota</taxon>
        <taxon>Cyanophyceae</taxon>
        <taxon>Gloeomargaritales</taxon>
        <taxon>Gloeomargaritaceae</taxon>
        <taxon>Gloeomargarita</taxon>
    </lineage>
</organism>
<evidence type="ECO:0000313" key="2">
    <source>
        <dbReference type="EMBL" id="APB34723.1"/>
    </source>
</evidence>
<feature type="transmembrane region" description="Helical" evidence="1">
    <location>
        <begin position="50"/>
        <end position="70"/>
    </location>
</feature>
<dbReference type="Proteomes" id="UP000180235">
    <property type="component" value="Chromosome"/>
</dbReference>
<dbReference type="EMBL" id="CP017675">
    <property type="protein sequence ID" value="APB34723.1"/>
    <property type="molecule type" value="Genomic_DNA"/>
</dbReference>
<dbReference type="KEGG" id="glt:GlitD10_2389"/>
<keyword evidence="1" id="KW-0472">Membrane</keyword>
<feature type="transmembrane region" description="Helical" evidence="1">
    <location>
        <begin position="82"/>
        <end position="103"/>
    </location>
</feature>
<keyword evidence="1" id="KW-0812">Transmembrane</keyword>
<proteinExistence type="predicted"/>
<dbReference type="AlphaFoldDB" id="A0A1J0AFP5"/>
<protein>
    <submittedName>
        <fullName evidence="2">Uncharacterized protein</fullName>
    </submittedName>
</protein>
<evidence type="ECO:0000313" key="3">
    <source>
        <dbReference type="Proteomes" id="UP000180235"/>
    </source>
</evidence>